<dbReference type="GO" id="GO:0008276">
    <property type="term" value="F:protein methyltransferase activity"/>
    <property type="evidence" value="ECO:0007669"/>
    <property type="project" value="InterPro"/>
</dbReference>
<dbReference type="Pfam" id="PF10017">
    <property type="entry name" value="Methyltransf_33"/>
    <property type="match status" value="1"/>
</dbReference>
<feature type="binding site" evidence="3">
    <location>
        <position position="87"/>
    </location>
    <ligand>
        <name>S-adenosyl-L-methionine</name>
        <dbReference type="ChEBI" id="CHEBI:59789"/>
    </ligand>
</feature>
<evidence type="ECO:0000256" key="1">
    <source>
        <dbReference type="ARBA" id="ARBA00022603"/>
    </source>
</evidence>
<dbReference type="EC" id="2.1.1.44" evidence="3"/>
<keyword evidence="1 3" id="KW-0489">Methyltransferase</keyword>
<evidence type="ECO:0000256" key="2">
    <source>
        <dbReference type="ARBA" id="ARBA00022679"/>
    </source>
</evidence>
<keyword evidence="2 3" id="KW-0808">Transferase</keyword>
<organism evidence="5 6">
    <name type="scientific">Micromonospora avicenniae</name>
    <dbReference type="NCBI Taxonomy" id="1198245"/>
    <lineage>
        <taxon>Bacteria</taxon>
        <taxon>Bacillati</taxon>
        <taxon>Actinomycetota</taxon>
        <taxon>Actinomycetes</taxon>
        <taxon>Micromonosporales</taxon>
        <taxon>Micromonosporaceae</taxon>
        <taxon>Micromonospora</taxon>
    </lineage>
</organism>
<name>A0A1N7D4C1_9ACTN</name>
<dbReference type="InterPro" id="IPR051128">
    <property type="entry name" value="EgtD_Methyltrsf_superfamily"/>
</dbReference>
<dbReference type="HAMAP" id="MF_02037">
    <property type="entry name" value="EgtD"/>
    <property type="match status" value="1"/>
</dbReference>
<dbReference type="Gene3D" id="3.40.50.150">
    <property type="entry name" value="Vaccinia Virus protein VP39"/>
    <property type="match status" value="1"/>
</dbReference>
<gene>
    <name evidence="3" type="primary">egtD</name>
    <name evidence="5" type="ORF">SAMN05444858_11512</name>
</gene>
<dbReference type="GO" id="GO:0052699">
    <property type="term" value="P:ergothioneine biosynthetic process"/>
    <property type="evidence" value="ECO:0007669"/>
    <property type="project" value="UniProtKB-UniRule"/>
</dbReference>
<dbReference type="RefSeq" id="WP_076472620.1">
    <property type="nucleotide sequence ID" value="NZ_FTNF01000015.1"/>
</dbReference>
<keyword evidence="6" id="KW-1185">Reference proteome</keyword>
<dbReference type="InterPro" id="IPR029063">
    <property type="entry name" value="SAM-dependent_MTases_sf"/>
</dbReference>
<dbReference type="PANTHER" id="PTHR43397:SF1">
    <property type="entry name" value="ERGOTHIONEINE BIOSYNTHESIS PROTEIN 1"/>
    <property type="match status" value="1"/>
</dbReference>
<feature type="binding site" evidence="3">
    <location>
        <begin position="283"/>
        <end position="285"/>
    </location>
    <ligand>
        <name>L-histidine</name>
        <dbReference type="ChEBI" id="CHEBI:57595"/>
    </ligand>
</feature>
<dbReference type="Proteomes" id="UP000186004">
    <property type="component" value="Unassembled WGS sequence"/>
</dbReference>
<comment type="function">
    <text evidence="3">Catalyzes the SAM-dependent triple methylation of the alpha-amino group of histidine to form hercynine, a step in the biosynthesis pathway of ergothioneine.</text>
</comment>
<dbReference type="UniPathway" id="UPA01014"/>
<reference evidence="5 6" key="1">
    <citation type="submission" date="2017-01" db="EMBL/GenBank/DDBJ databases">
        <authorList>
            <person name="Mah S.A."/>
            <person name="Swanson W.J."/>
            <person name="Moy G.W."/>
            <person name="Vacquier V.D."/>
        </authorList>
    </citation>
    <scope>NUCLEOTIDE SEQUENCE [LARGE SCALE GENOMIC DNA]</scope>
    <source>
        <strain evidence="5 6">DSM 45758</strain>
    </source>
</reference>
<dbReference type="OrthoDB" id="5289726at2"/>
<feature type="binding site" evidence="3">
    <location>
        <position position="207"/>
    </location>
    <ligand>
        <name>L-histidine</name>
        <dbReference type="ChEBI" id="CHEBI:57595"/>
    </ligand>
</feature>
<comment type="subunit">
    <text evidence="3">Monomer.</text>
</comment>
<feature type="binding site" evidence="3">
    <location>
        <position position="114"/>
    </location>
    <ligand>
        <name>S-adenosyl-L-methionine</name>
        <dbReference type="ChEBI" id="CHEBI:59789"/>
    </ligand>
</feature>
<keyword evidence="3" id="KW-0949">S-adenosyl-L-methionine</keyword>
<dbReference type="EMBL" id="FTNF01000015">
    <property type="protein sequence ID" value="SIR70604.1"/>
    <property type="molecule type" value="Genomic_DNA"/>
</dbReference>
<proteinExistence type="inferred from homology"/>
<dbReference type="SUPFAM" id="SSF53335">
    <property type="entry name" value="S-adenosyl-L-methionine-dependent methyltransferases"/>
    <property type="match status" value="1"/>
</dbReference>
<feature type="binding site" evidence="3">
    <location>
        <position position="57"/>
    </location>
    <ligand>
        <name>L-histidine</name>
        <dbReference type="ChEBI" id="CHEBI:57595"/>
    </ligand>
</feature>
<dbReference type="AlphaFoldDB" id="A0A1N7D4C1"/>
<dbReference type="GO" id="GO:0032259">
    <property type="term" value="P:methylation"/>
    <property type="evidence" value="ECO:0007669"/>
    <property type="project" value="UniProtKB-KW"/>
</dbReference>
<evidence type="ECO:0000313" key="5">
    <source>
        <dbReference type="EMBL" id="SIR70604.1"/>
    </source>
</evidence>
<sequence>MSAEPLEIHLEEQDLARGLREDVRVGLTAEPKWLPPKWFYDARGSELFEEITRLPEYYPTRAERVVLAARAPAIAELTAAKTLIELGSGSSEKTRLLLDALTDRGGLGTFVPLDVSASALRGSTARIASDYPGLRVRGIVGDFTRHLDRLPAGGRRLVLFLGGTIGNLLPAERAAFLAGMRAALESGDWLLIGTDLVKDPSIIVPAYDDAAGVTAEFNRNVLRVINRELGADFDPSAFTHVVRWDATHEWIEMRLRADRPMRVRIPDLDLEVAFAEGEELRTEVSAKFRREGLAAELSAAGFAGRTFWTDPDELFGVTLARAV</sequence>
<comment type="catalytic activity">
    <reaction evidence="3">
        <text>L-histidine + 3 S-adenosyl-L-methionine = hercynine + 3 S-adenosyl-L-homocysteine + 3 H(+)</text>
        <dbReference type="Rhea" id="RHEA:38471"/>
        <dbReference type="ChEBI" id="CHEBI:15378"/>
        <dbReference type="ChEBI" id="CHEBI:15781"/>
        <dbReference type="ChEBI" id="CHEBI:57595"/>
        <dbReference type="ChEBI" id="CHEBI:57856"/>
        <dbReference type="ChEBI" id="CHEBI:59789"/>
        <dbReference type="EC" id="2.1.1.44"/>
    </reaction>
</comment>
<dbReference type="InterPro" id="IPR019257">
    <property type="entry name" value="MeTrfase_dom"/>
</dbReference>
<dbReference type="InterPro" id="IPR035094">
    <property type="entry name" value="EgtD"/>
</dbReference>
<comment type="similarity">
    <text evidence="3">Belongs to the methyltransferase superfamily. EgtD family.</text>
</comment>
<accession>A0A1N7D4C1</accession>
<feature type="domain" description="Histidine-specific methyltransferase SAM-dependent" evidence="4">
    <location>
        <begin position="19"/>
        <end position="321"/>
    </location>
</feature>
<dbReference type="STRING" id="1198245.SAMN05444858_11512"/>
<feature type="binding site" evidence="3">
    <location>
        <begin position="142"/>
        <end position="143"/>
    </location>
    <ligand>
        <name>S-adenosyl-L-methionine</name>
        <dbReference type="ChEBI" id="CHEBI:59789"/>
    </ligand>
</feature>
<evidence type="ECO:0000259" key="4">
    <source>
        <dbReference type="Pfam" id="PF10017"/>
    </source>
</evidence>
<protein>
    <recommendedName>
        <fullName evidence="3">Histidine N-alpha-methyltransferase</fullName>
        <ecNumber evidence="3">2.1.1.44</ecNumber>
    </recommendedName>
    <alternativeName>
        <fullName evidence="3">Histidine trimethyltransferase</fullName>
    </alternativeName>
</protein>
<dbReference type="GO" id="GO:0052706">
    <property type="term" value="F:L-histidine N(alpha)-methyltransferase activity"/>
    <property type="evidence" value="ECO:0007669"/>
    <property type="project" value="UniProtKB-UniRule"/>
</dbReference>
<dbReference type="PIRSF" id="PIRSF018005">
    <property type="entry name" value="UCP018005"/>
    <property type="match status" value="1"/>
</dbReference>
<dbReference type="InterPro" id="IPR032888">
    <property type="entry name" value="EgtD_Actinobacteria"/>
</dbReference>
<feature type="binding site" evidence="3">
    <location>
        <position position="167"/>
    </location>
    <ligand>
        <name>L-histidine</name>
        <dbReference type="ChEBI" id="CHEBI:57595"/>
    </ligand>
</feature>
<dbReference type="NCBIfam" id="TIGR03438">
    <property type="entry name" value="egtD_ergothio"/>
    <property type="match status" value="1"/>
</dbReference>
<evidence type="ECO:0000313" key="6">
    <source>
        <dbReference type="Proteomes" id="UP000186004"/>
    </source>
</evidence>
<evidence type="ECO:0000256" key="3">
    <source>
        <dbReference type="HAMAP-Rule" id="MF_02037"/>
    </source>
</evidence>
<dbReference type="InterPro" id="IPR017804">
    <property type="entry name" value="MeTrfase_EgtD-like"/>
</dbReference>
<dbReference type="PANTHER" id="PTHR43397">
    <property type="entry name" value="ERGOTHIONEINE BIOSYNTHESIS PROTEIN 1"/>
    <property type="match status" value="1"/>
</dbReference>
<comment type="pathway">
    <text evidence="3">Amino-acid biosynthesis; ergothioneine biosynthesis.</text>
</comment>
<feature type="binding site" evidence="3">
    <location>
        <position position="93"/>
    </location>
    <ligand>
        <name>S-adenosyl-L-methionine</name>
        <dbReference type="ChEBI" id="CHEBI:59789"/>
    </ligand>
</feature>